<evidence type="ECO:0000256" key="1">
    <source>
        <dbReference type="SAM" id="Phobius"/>
    </source>
</evidence>
<gene>
    <name evidence="3" type="ORF">SE37_10225</name>
</gene>
<sequence>MKARIGTLSFVLGGVSPAFASVGETEGFQGVFTTVFICYCAIVVVAQTIAAIRSLIGSGSTKGAVPPAESQKT</sequence>
<reference evidence="3 4" key="1">
    <citation type="submission" date="2015-01" db="EMBL/GenBank/DDBJ databases">
        <title>Genome sequence of the anaerobic bacterium Geobacter soli GSS01, a dissimilatory Fe(III) reducer from soil.</title>
        <authorList>
            <person name="Yang G."/>
            <person name="Zhou S."/>
        </authorList>
    </citation>
    <scope>NUCLEOTIDE SEQUENCE [LARGE SCALE GENOMIC DNA]</scope>
    <source>
        <strain evidence="3 4">GSS01</strain>
    </source>
</reference>
<keyword evidence="1" id="KW-0472">Membrane</keyword>
<comment type="caution">
    <text evidence="3">The sequence shown here is derived from an EMBL/GenBank/DDBJ whole genome shotgun (WGS) entry which is preliminary data.</text>
</comment>
<dbReference type="AlphaFoldDB" id="A0A0C1U5I4"/>
<accession>A0A0C1U5I4</accession>
<organism evidence="3 4">
    <name type="scientific">Geobacter soli</name>
    <dbReference type="NCBI Taxonomy" id="1510391"/>
    <lineage>
        <taxon>Bacteria</taxon>
        <taxon>Pseudomonadati</taxon>
        <taxon>Thermodesulfobacteriota</taxon>
        <taxon>Desulfuromonadia</taxon>
        <taxon>Geobacterales</taxon>
        <taxon>Geobacteraceae</taxon>
        <taxon>Geobacter</taxon>
    </lineage>
</organism>
<dbReference type="Proteomes" id="UP000031433">
    <property type="component" value="Unassembled WGS sequence"/>
</dbReference>
<dbReference type="EMBL" id="JXBL01000001">
    <property type="protein sequence ID" value="KIE42980.1"/>
    <property type="molecule type" value="Genomic_DNA"/>
</dbReference>
<keyword evidence="4" id="KW-1185">Reference proteome</keyword>
<evidence type="ECO:0000256" key="2">
    <source>
        <dbReference type="SAM" id="SignalP"/>
    </source>
</evidence>
<keyword evidence="1" id="KW-0812">Transmembrane</keyword>
<feature type="transmembrane region" description="Helical" evidence="1">
    <location>
        <begin position="30"/>
        <end position="52"/>
    </location>
</feature>
<keyword evidence="2" id="KW-0732">Signal</keyword>
<dbReference type="RefSeq" id="WP_039646031.1">
    <property type="nucleotide sequence ID" value="NZ_JXBL01000001.1"/>
</dbReference>
<evidence type="ECO:0000313" key="3">
    <source>
        <dbReference type="EMBL" id="KIE42980.1"/>
    </source>
</evidence>
<feature type="chain" id="PRO_5002139891" evidence="2">
    <location>
        <begin position="21"/>
        <end position="73"/>
    </location>
</feature>
<feature type="signal peptide" evidence="2">
    <location>
        <begin position="1"/>
        <end position="20"/>
    </location>
</feature>
<evidence type="ECO:0000313" key="4">
    <source>
        <dbReference type="Proteomes" id="UP000031433"/>
    </source>
</evidence>
<proteinExistence type="predicted"/>
<protein>
    <submittedName>
        <fullName evidence="3">Uncharacterized protein</fullName>
    </submittedName>
</protein>
<keyword evidence="1" id="KW-1133">Transmembrane helix</keyword>
<name>A0A0C1U5I4_9BACT</name>